<dbReference type="InterPro" id="IPR001753">
    <property type="entry name" value="Enoyl-CoA_hydra/iso"/>
</dbReference>
<evidence type="ECO:0000313" key="5">
    <source>
        <dbReference type="Proteomes" id="UP000189229"/>
    </source>
</evidence>
<dbReference type="Pfam" id="PF00378">
    <property type="entry name" value="ECH_1"/>
    <property type="match status" value="2"/>
</dbReference>
<dbReference type="CDD" id="cd06558">
    <property type="entry name" value="crotonase-like"/>
    <property type="match status" value="1"/>
</dbReference>
<evidence type="ECO:0000313" key="6">
    <source>
        <dbReference type="Proteomes" id="UP000516380"/>
    </source>
</evidence>
<reference evidence="4 5" key="1">
    <citation type="submission" date="2017-02" db="EMBL/GenBank/DDBJ databases">
        <title>Complete genome sequences of Mycobacterium kansasii strains isolated from rhesus macaques.</title>
        <authorList>
            <person name="Panda A."/>
            <person name="Nagaraj S."/>
            <person name="Zhao X."/>
            <person name="Tettelin H."/>
            <person name="Detolla L.J."/>
        </authorList>
    </citation>
    <scope>NUCLEOTIDE SEQUENCE [LARGE SCALE GENOMIC DNA]</scope>
    <source>
        <strain evidence="4 5">11-3813</strain>
    </source>
</reference>
<evidence type="ECO:0000256" key="2">
    <source>
        <dbReference type="SAM" id="MobiDB-lite"/>
    </source>
</evidence>
<evidence type="ECO:0000256" key="1">
    <source>
        <dbReference type="ARBA" id="ARBA00005254"/>
    </source>
</evidence>
<feature type="region of interest" description="Disordered" evidence="2">
    <location>
        <begin position="64"/>
        <end position="168"/>
    </location>
</feature>
<dbReference type="AlphaFoldDB" id="A0A1V3XHW9"/>
<name>A0A1V3XHW9_MYCKA</name>
<dbReference type="SUPFAM" id="SSF52096">
    <property type="entry name" value="ClpP/crotonase"/>
    <property type="match status" value="2"/>
</dbReference>
<dbReference type="Proteomes" id="UP000189229">
    <property type="component" value="Unassembled WGS sequence"/>
</dbReference>
<evidence type="ECO:0000313" key="4">
    <source>
        <dbReference type="EMBL" id="OOK78813.1"/>
    </source>
</evidence>
<reference evidence="3 6" key="2">
    <citation type="submission" date="2020-07" db="EMBL/GenBank/DDBJ databases">
        <title>Mycobacterium kansasii (former subtype) with zoonotic potential isolated from diseased indoor pet cat, Japan.</title>
        <authorList>
            <person name="Fukano H."/>
            <person name="Terazono T."/>
            <person name="Hoshino Y."/>
        </authorList>
    </citation>
    <scope>NUCLEOTIDE SEQUENCE [LARGE SCALE GENOMIC DNA]</scope>
    <source>
        <strain evidence="3 6">Kuro-I</strain>
    </source>
</reference>
<dbReference type="PANTHER" id="PTHR42964">
    <property type="entry name" value="ENOYL-COA HYDRATASE"/>
    <property type="match status" value="1"/>
</dbReference>
<protein>
    <submittedName>
        <fullName evidence="4">Enoyl-CoA hydratase</fullName>
    </submittedName>
</protein>
<sequence length="374" mass="38027">MDALVEYAGPDECGGPLARLTLNSPHNRNALSSVLVSQLHQGLRDAAADPAVRVVVLTHTGGTFCAGADLSEAGGGDPRGDRERGAAGRSGSPPSAGGDRERGAAGRSGSPPSAGGDRERGAAGRSGSPPSAGGDRERGAAGRSGSPPSAGGDRERGAAGRSGSPPSAYDMAVARAREMTTVLRAIVESPRPVIGAVNGHVRAGGFGLVGACDIVVAGPRSTFALTEARIGVAPAIISLTLLPKLSPRAAARYYLTGETFGASEAAEIGLVTMAADDVDAAVAKLVAEVGRGSPQGLAASKALTTPRYWKDSTATPNGSPRSRRGCSFRRKRARACWHSCRNVHRVGSKPTRRVAEQHHCRLGESDLAGGKVAV</sequence>
<feature type="compositionally biased region" description="Low complexity" evidence="2">
    <location>
        <begin position="105"/>
        <end position="115"/>
    </location>
</feature>
<proteinExistence type="inferred from homology"/>
<feature type="compositionally biased region" description="Low complexity" evidence="2">
    <location>
        <begin position="123"/>
        <end position="133"/>
    </location>
</feature>
<evidence type="ECO:0000313" key="3">
    <source>
        <dbReference type="EMBL" id="BCI85887.1"/>
    </source>
</evidence>
<dbReference type="InterPro" id="IPR029045">
    <property type="entry name" value="ClpP/crotonase-like_dom_sf"/>
</dbReference>
<dbReference type="PANTHER" id="PTHR42964:SF1">
    <property type="entry name" value="POLYKETIDE BIOSYNTHESIS ENOYL-COA HYDRATASE PKSH-RELATED"/>
    <property type="match status" value="1"/>
</dbReference>
<comment type="similarity">
    <text evidence="1">Belongs to the enoyl-CoA hydratase/isomerase family.</text>
</comment>
<feature type="compositionally biased region" description="Low complexity" evidence="2">
    <location>
        <begin position="87"/>
        <end position="97"/>
    </location>
</feature>
<organism evidence="4 5">
    <name type="scientific">Mycobacterium kansasii</name>
    <dbReference type="NCBI Taxonomy" id="1768"/>
    <lineage>
        <taxon>Bacteria</taxon>
        <taxon>Bacillati</taxon>
        <taxon>Actinomycetota</taxon>
        <taxon>Actinomycetes</taxon>
        <taxon>Mycobacteriales</taxon>
        <taxon>Mycobacteriaceae</taxon>
        <taxon>Mycobacterium</taxon>
    </lineage>
</organism>
<dbReference type="Gene3D" id="3.90.226.10">
    <property type="entry name" value="2-enoyl-CoA Hydratase, Chain A, domain 1"/>
    <property type="match status" value="2"/>
</dbReference>
<dbReference type="GO" id="GO:0003824">
    <property type="term" value="F:catalytic activity"/>
    <property type="evidence" value="ECO:0007669"/>
    <property type="project" value="UniProtKB-ARBA"/>
</dbReference>
<dbReference type="EMBL" id="MVBM01000002">
    <property type="protein sequence ID" value="OOK78813.1"/>
    <property type="molecule type" value="Genomic_DNA"/>
</dbReference>
<dbReference type="EMBL" id="AP023343">
    <property type="protein sequence ID" value="BCI85887.1"/>
    <property type="molecule type" value="Genomic_DNA"/>
</dbReference>
<gene>
    <name evidence="4" type="ORF">BZL30_2906</name>
    <name evidence="3" type="ORF">NIIDMKKI_10930</name>
</gene>
<feature type="compositionally biased region" description="Low complexity" evidence="2">
    <location>
        <begin position="141"/>
        <end position="151"/>
    </location>
</feature>
<dbReference type="Proteomes" id="UP000516380">
    <property type="component" value="Chromosome"/>
</dbReference>
<dbReference type="InterPro" id="IPR051683">
    <property type="entry name" value="Enoyl-CoA_Hydratase/Isomerase"/>
</dbReference>
<accession>A0A1V3XHW9</accession>
<keyword evidence="6" id="KW-1185">Reference proteome</keyword>